<name>A0A1S4BIL2_TOBAC</name>
<dbReference type="STRING" id="4097.A0A1S4BIL2"/>
<dbReference type="AlphaFoldDB" id="A0A1S4BIL2"/>
<dbReference type="SUPFAM" id="SSF53732">
    <property type="entry name" value="Aconitase iron-sulfur domain"/>
    <property type="match status" value="1"/>
</dbReference>
<gene>
    <name evidence="1" type="primary">LOC107808690</name>
</gene>
<reference evidence="1" key="1">
    <citation type="submission" date="2025-08" db="UniProtKB">
        <authorList>
            <consortium name="RefSeq"/>
        </authorList>
    </citation>
    <scope>IDENTIFICATION</scope>
</reference>
<organism evidence="1">
    <name type="scientific">Nicotiana tabacum</name>
    <name type="common">Common tobacco</name>
    <dbReference type="NCBI Taxonomy" id="4097"/>
    <lineage>
        <taxon>Eukaryota</taxon>
        <taxon>Viridiplantae</taxon>
        <taxon>Streptophyta</taxon>
        <taxon>Embryophyta</taxon>
        <taxon>Tracheophyta</taxon>
        <taxon>Spermatophyta</taxon>
        <taxon>Magnoliopsida</taxon>
        <taxon>eudicotyledons</taxon>
        <taxon>Gunneridae</taxon>
        <taxon>Pentapetalae</taxon>
        <taxon>asterids</taxon>
        <taxon>lamiids</taxon>
        <taxon>Solanales</taxon>
        <taxon>Solanaceae</taxon>
        <taxon>Nicotianoideae</taxon>
        <taxon>Nicotianeae</taxon>
        <taxon>Nicotiana</taxon>
    </lineage>
</organism>
<dbReference type="InterPro" id="IPR036008">
    <property type="entry name" value="Aconitase_4Fe-4S_dom"/>
</dbReference>
<dbReference type="OrthoDB" id="2279155at2759"/>
<accession>A0A1S4BIL2</accession>
<dbReference type="KEGG" id="nta:107808690"/>
<protein>
    <submittedName>
        <fullName evidence="1">Uncharacterized protein</fullName>
    </submittedName>
</protein>
<sequence>MSICCRKKKMEELGARLFSRMVIGEISVAGATYKTMEFVGTAVERLTTGSLTFQWIFLVEWKKTSSLAKEHLSCFLVTGQDYLCVMNLSTVMSTPGKPLVFSPHSPDNRVLARKCKDVKIDKSIYWILYWCKDRGLQRCCKTFPSFWKEGQSSNHSLSLLLGRCGWIYVLFQFQNLVTKLVHRILRMPAVINQQAEADPGFEGCGCHHIMHTVYMSVDTKTD</sequence>
<dbReference type="PaxDb" id="4097-A0A1S4BIL2"/>
<proteinExistence type="predicted"/>
<evidence type="ECO:0000313" key="1">
    <source>
        <dbReference type="RefSeq" id="XP_016488709.1"/>
    </source>
</evidence>
<dbReference type="RefSeq" id="XP_016488709.1">
    <property type="nucleotide sequence ID" value="XM_016633223.1"/>
</dbReference>